<sequence length="148" mass="16210">MGNAFILFDGVRIEVQGRTAPTKHTAKDNPPAAPPTRRTNLFSSGRSRVIFALLAWPELAGGKIREIATAAGIPVGQAHDALTRLEEAGYLIRASRAMTREDDLLDFWAAAYPAGLGRRLEIARYHGDPVKPINSRTWKAHQAESDHS</sequence>
<evidence type="ECO:0000313" key="2">
    <source>
        <dbReference type="EMBL" id="GIE02588.1"/>
    </source>
</evidence>
<evidence type="ECO:0008006" key="4">
    <source>
        <dbReference type="Google" id="ProtNLM"/>
    </source>
</evidence>
<keyword evidence="3" id="KW-1185">Reference proteome</keyword>
<proteinExistence type="predicted"/>
<evidence type="ECO:0000313" key="3">
    <source>
        <dbReference type="Proteomes" id="UP000637628"/>
    </source>
</evidence>
<organism evidence="2 3">
    <name type="scientific">Paractinoplanes durhamensis</name>
    <dbReference type="NCBI Taxonomy" id="113563"/>
    <lineage>
        <taxon>Bacteria</taxon>
        <taxon>Bacillati</taxon>
        <taxon>Actinomycetota</taxon>
        <taxon>Actinomycetes</taxon>
        <taxon>Micromonosporales</taxon>
        <taxon>Micromonosporaceae</taxon>
        <taxon>Paractinoplanes</taxon>
    </lineage>
</organism>
<dbReference type="Pfam" id="PF09952">
    <property type="entry name" value="AbiEi_2"/>
    <property type="match status" value="1"/>
</dbReference>
<comment type="caution">
    <text evidence="2">The sequence shown here is derived from an EMBL/GenBank/DDBJ whole genome shotgun (WGS) entry which is preliminary data.</text>
</comment>
<dbReference type="EMBL" id="BOML01000032">
    <property type="protein sequence ID" value="GIE02588.1"/>
    <property type="molecule type" value="Genomic_DNA"/>
</dbReference>
<gene>
    <name evidence="2" type="ORF">Adu01nite_39380</name>
</gene>
<evidence type="ECO:0000256" key="1">
    <source>
        <dbReference type="SAM" id="MobiDB-lite"/>
    </source>
</evidence>
<dbReference type="RefSeq" id="WP_203728325.1">
    <property type="nucleotide sequence ID" value="NZ_BAAATX010000024.1"/>
</dbReference>
<accession>A0ABQ3YYB1</accession>
<reference evidence="2 3" key="1">
    <citation type="submission" date="2021-01" db="EMBL/GenBank/DDBJ databases">
        <title>Whole genome shotgun sequence of Actinoplanes durhamensis NBRC 14914.</title>
        <authorList>
            <person name="Komaki H."/>
            <person name="Tamura T."/>
        </authorList>
    </citation>
    <scope>NUCLEOTIDE SEQUENCE [LARGE SCALE GENOMIC DNA]</scope>
    <source>
        <strain evidence="2 3">NBRC 14914</strain>
    </source>
</reference>
<feature type="region of interest" description="Disordered" evidence="1">
    <location>
        <begin position="18"/>
        <end position="39"/>
    </location>
</feature>
<name>A0ABQ3YYB1_9ACTN</name>
<dbReference type="Proteomes" id="UP000637628">
    <property type="component" value="Unassembled WGS sequence"/>
</dbReference>
<dbReference type="InterPro" id="IPR019238">
    <property type="entry name" value="AbiEi_2"/>
</dbReference>
<protein>
    <recommendedName>
        <fullName evidence="4">MarR family transcriptional regulator</fullName>
    </recommendedName>
</protein>